<keyword evidence="9" id="KW-1185">Reference proteome</keyword>
<comment type="caution">
    <text evidence="8">The sequence shown here is derived from an EMBL/GenBank/DDBJ whole genome shotgun (WGS) entry which is preliminary data.</text>
</comment>
<dbReference type="RefSeq" id="WP_095006453.1">
    <property type="nucleotide sequence ID" value="NZ_LHUG01000005.1"/>
</dbReference>
<dbReference type="GO" id="GO:0005886">
    <property type="term" value="C:plasma membrane"/>
    <property type="evidence" value="ECO:0007669"/>
    <property type="project" value="UniProtKB-SubCell"/>
</dbReference>
<feature type="transmembrane region" description="Helical" evidence="7">
    <location>
        <begin position="5"/>
        <end position="26"/>
    </location>
</feature>
<reference evidence="8 9" key="1">
    <citation type="submission" date="2015-08" db="EMBL/GenBank/DDBJ databases">
        <title>Enterococcus genome sequence.</title>
        <authorList>
            <person name="Acedo J.Z."/>
            <person name="Vederas J.C."/>
        </authorList>
    </citation>
    <scope>NUCLEOTIDE SEQUENCE [LARGE SCALE GENOMIC DNA]</scope>
    <source>
        <strain evidence="8 9">49</strain>
    </source>
</reference>
<feature type="transmembrane region" description="Helical" evidence="7">
    <location>
        <begin position="145"/>
        <end position="161"/>
    </location>
</feature>
<evidence type="ECO:0000256" key="1">
    <source>
        <dbReference type="ARBA" id="ARBA00004651"/>
    </source>
</evidence>
<dbReference type="PANTHER" id="PTHR43663">
    <property type="entry name" value="CHROMATE TRANSPORT PROTEIN-RELATED"/>
    <property type="match status" value="1"/>
</dbReference>
<evidence type="ECO:0000256" key="5">
    <source>
        <dbReference type="ARBA" id="ARBA00022989"/>
    </source>
</evidence>
<dbReference type="EMBL" id="LHUG01000005">
    <property type="protein sequence ID" value="PAB00821.1"/>
    <property type="molecule type" value="Genomic_DNA"/>
</dbReference>
<organism evidence="8 9">
    <name type="scientific">Enterococcus canintestini</name>
    <dbReference type="NCBI Taxonomy" id="317010"/>
    <lineage>
        <taxon>Bacteria</taxon>
        <taxon>Bacillati</taxon>
        <taxon>Bacillota</taxon>
        <taxon>Bacilli</taxon>
        <taxon>Lactobacillales</taxon>
        <taxon>Enterococcaceae</taxon>
        <taxon>Enterococcus</taxon>
    </lineage>
</organism>
<dbReference type="GO" id="GO:0015109">
    <property type="term" value="F:chromate transmembrane transporter activity"/>
    <property type="evidence" value="ECO:0007669"/>
    <property type="project" value="InterPro"/>
</dbReference>
<feature type="transmembrane region" description="Helical" evidence="7">
    <location>
        <begin position="166"/>
        <end position="183"/>
    </location>
</feature>
<evidence type="ECO:0000256" key="6">
    <source>
        <dbReference type="ARBA" id="ARBA00023136"/>
    </source>
</evidence>
<evidence type="ECO:0000256" key="4">
    <source>
        <dbReference type="ARBA" id="ARBA00022692"/>
    </source>
</evidence>
<evidence type="ECO:0000313" key="8">
    <source>
        <dbReference type="EMBL" id="PAB00821.1"/>
    </source>
</evidence>
<gene>
    <name evidence="8" type="ORF">AKL21_06085</name>
</gene>
<comment type="subcellular location">
    <subcellularLocation>
        <location evidence="1">Cell membrane</location>
        <topology evidence="1">Multi-pass membrane protein</topology>
    </subcellularLocation>
</comment>
<sequence length="184" mass="19823">MLQLFWRFLTIGFLSIGGGYAIIPLIQEQIVNELHWLSEKVFTDIITISQMTPGPLAVNTSTFVGMQLFGIPGAVVATVGCIFGGVSISLGLAAFFQQKRESKIVQGLLAGLKASSVGLIMSAGLTILLLTLFNSSDVTNFQIDHLDFIALILMAVSLFVMRKTKLNPILLMIVAGVIGGFIYI</sequence>
<comment type="similarity">
    <text evidence="2">Belongs to the chromate ion transporter (CHR) (TC 2.A.51) family.</text>
</comment>
<feature type="transmembrane region" description="Helical" evidence="7">
    <location>
        <begin position="69"/>
        <end position="96"/>
    </location>
</feature>
<dbReference type="Proteomes" id="UP000216797">
    <property type="component" value="Unassembled WGS sequence"/>
</dbReference>
<keyword evidence="3" id="KW-1003">Cell membrane</keyword>
<evidence type="ECO:0000313" key="9">
    <source>
        <dbReference type="Proteomes" id="UP000216797"/>
    </source>
</evidence>
<dbReference type="InterPro" id="IPR003370">
    <property type="entry name" value="Chromate_transpt"/>
</dbReference>
<dbReference type="InterPro" id="IPR052518">
    <property type="entry name" value="CHR_Transporter"/>
</dbReference>
<dbReference type="PANTHER" id="PTHR43663:SF1">
    <property type="entry name" value="CHROMATE TRANSPORTER"/>
    <property type="match status" value="1"/>
</dbReference>
<dbReference type="Pfam" id="PF02417">
    <property type="entry name" value="Chromate_transp"/>
    <property type="match status" value="1"/>
</dbReference>
<protein>
    <submittedName>
        <fullName evidence="8">Chromate transporter</fullName>
    </submittedName>
</protein>
<proteinExistence type="inferred from homology"/>
<keyword evidence="6 7" id="KW-0472">Membrane</keyword>
<name>A0A267HR35_9ENTE</name>
<evidence type="ECO:0000256" key="2">
    <source>
        <dbReference type="ARBA" id="ARBA00005262"/>
    </source>
</evidence>
<feature type="transmembrane region" description="Helical" evidence="7">
    <location>
        <begin position="108"/>
        <end position="133"/>
    </location>
</feature>
<accession>A0A267HR35</accession>
<evidence type="ECO:0000256" key="7">
    <source>
        <dbReference type="SAM" id="Phobius"/>
    </source>
</evidence>
<evidence type="ECO:0000256" key="3">
    <source>
        <dbReference type="ARBA" id="ARBA00022475"/>
    </source>
</evidence>
<keyword evidence="5 7" id="KW-1133">Transmembrane helix</keyword>
<dbReference type="AlphaFoldDB" id="A0A267HR35"/>
<keyword evidence="4 7" id="KW-0812">Transmembrane</keyword>